<gene>
    <name evidence="12" type="ORF">ERUC_LOCUS15644</name>
</gene>
<evidence type="ECO:0000256" key="8">
    <source>
        <dbReference type="PROSITE-ProRule" id="PRU00071"/>
    </source>
</evidence>
<dbReference type="GO" id="GO:0008270">
    <property type="term" value="F:zinc ion binding"/>
    <property type="evidence" value="ECO:0007669"/>
    <property type="project" value="UniProtKB-KW"/>
</dbReference>
<evidence type="ECO:0000256" key="9">
    <source>
        <dbReference type="RuleBase" id="RU369094"/>
    </source>
</evidence>
<reference evidence="12 13" key="1">
    <citation type="submission" date="2022-03" db="EMBL/GenBank/DDBJ databases">
        <authorList>
            <person name="Macdonald S."/>
            <person name="Ahmed S."/>
            <person name="Newling K."/>
        </authorList>
    </citation>
    <scope>NUCLEOTIDE SEQUENCE [LARGE SCALE GENOMIC DNA]</scope>
</reference>
<keyword evidence="6 9" id="KW-0804">Transcription</keyword>
<dbReference type="Pfam" id="PF02701">
    <property type="entry name" value="Zn_ribbon_Dof"/>
    <property type="match status" value="1"/>
</dbReference>
<keyword evidence="7 8" id="KW-0539">Nucleus</keyword>
<accession>A0ABC8JUA7</accession>
<organism evidence="12 13">
    <name type="scientific">Eruca vesicaria subsp. sativa</name>
    <name type="common">Garden rocket</name>
    <name type="synonym">Eruca sativa</name>
    <dbReference type="NCBI Taxonomy" id="29727"/>
    <lineage>
        <taxon>Eukaryota</taxon>
        <taxon>Viridiplantae</taxon>
        <taxon>Streptophyta</taxon>
        <taxon>Embryophyta</taxon>
        <taxon>Tracheophyta</taxon>
        <taxon>Spermatophyta</taxon>
        <taxon>Magnoliopsida</taxon>
        <taxon>eudicotyledons</taxon>
        <taxon>Gunneridae</taxon>
        <taxon>Pentapetalae</taxon>
        <taxon>rosids</taxon>
        <taxon>malvids</taxon>
        <taxon>Brassicales</taxon>
        <taxon>Brassicaceae</taxon>
        <taxon>Brassiceae</taxon>
        <taxon>Eruca</taxon>
    </lineage>
</organism>
<dbReference type="GO" id="GO:0005634">
    <property type="term" value="C:nucleus"/>
    <property type="evidence" value="ECO:0007669"/>
    <property type="project" value="UniProtKB-SubCell"/>
</dbReference>
<evidence type="ECO:0000256" key="10">
    <source>
        <dbReference type="SAM" id="MobiDB-lite"/>
    </source>
</evidence>
<keyword evidence="4 9" id="KW-0805">Transcription regulation</keyword>
<name>A0ABC8JUA7_ERUVS</name>
<evidence type="ECO:0000256" key="1">
    <source>
        <dbReference type="ARBA" id="ARBA00022723"/>
    </source>
</evidence>
<comment type="subcellular location">
    <subcellularLocation>
        <location evidence="8 9">Nucleus</location>
    </subcellularLocation>
</comment>
<keyword evidence="5 8" id="KW-0238">DNA-binding</keyword>
<proteinExistence type="predicted"/>
<dbReference type="Proteomes" id="UP001642260">
    <property type="component" value="Unassembled WGS sequence"/>
</dbReference>
<evidence type="ECO:0000256" key="5">
    <source>
        <dbReference type="ARBA" id="ARBA00023125"/>
    </source>
</evidence>
<dbReference type="PANTHER" id="PTHR31992:SF126">
    <property type="entry name" value="DOF ZINC FINGER PROTEIN DOF4.2-RELATED"/>
    <property type="match status" value="1"/>
</dbReference>
<keyword evidence="13" id="KW-1185">Reference proteome</keyword>
<evidence type="ECO:0000313" key="13">
    <source>
        <dbReference type="Proteomes" id="UP001642260"/>
    </source>
</evidence>
<evidence type="ECO:0000256" key="7">
    <source>
        <dbReference type="ARBA" id="ARBA00023242"/>
    </source>
</evidence>
<evidence type="ECO:0000313" key="12">
    <source>
        <dbReference type="EMBL" id="CAH8341480.1"/>
    </source>
</evidence>
<keyword evidence="2 8" id="KW-0863">Zinc-finger</keyword>
<protein>
    <recommendedName>
        <fullName evidence="9">Dof zinc finger protein</fullName>
    </recommendedName>
</protein>
<dbReference type="PANTHER" id="PTHR31992">
    <property type="entry name" value="DOF ZINC FINGER PROTEIN DOF1.4-RELATED"/>
    <property type="match status" value="1"/>
</dbReference>
<dbReference type="PROSITE" id="PS50884">
    <property type="entry name" value="ZF_DOF_2"/>
    <property type="match status" value="1"/>
</dbReference>
<keyword evidence="1 9" id="KW-0479">Metal-binding</keyword>
<dbReference type="InterPro" id="IPR045174">
    <property type="entry name" value="Dof"/>
</dbReference>
<evidence type="ECO:0000259" key="11">
    <source>
        <dbReference type="PROSITE" id="PS50884"/>
    </source>
</evidence>
<keyword evidence="3 9" id="KW-0862">Zinc</keyword>
<comment type="function">
    <text evidence="9">Transcription factor that binds specifically to a 5'-AA[AG]G-3' consensus core sequence.</text>
</comment>
<dbReference type="EMBL" id="CAKOAT010146488">
    <property type="protein sequence ID" value="CAH8341480.1"/>
    <property type="molecule type" value="Genomic_DNA"/>
</dbReference>
<feature type="domain" description="Dof-type" evidence="11">
    <location>
        <begin position="22"/>
        <end position="76"/>
    </location>
</feature>
<dbReference type="PROSITE" id="PS01361">
    <property type="entry name" value="ZF_DOF_1"/>
    <property type="match status" value="1"/>
</dbReference>
<dbReference type="AlphaFoldDB" id="A0ABC8JUA7"/>
<dbReference type="InterPro" id="IPR003851">
    <property type="entry name" value="Znf_Dof"/>
</dbReference>
<evidence type="ECO:0000256" key="3">
    <source>
        <dbReference type="ARBA" id="ARBA00022833"/>
    </source>
</evidence>
<evidence type="ECO:0000256" key="4">
    <source>
        <dbReference type="ARBA" id="ARBA00023015"/>
    </source>
</evidence>
<feature type="region of interest" description="Disordered" evidence="10">
    <location>
        <begin position="61"/>
        <end position="85"/>
    </location>
</feature>
<dbReference type="GO" id="GO:0003677">
    <property type="term" value="F:DNA binding"/>
    <property type="evidence" value="ECO:0007669"/>
    <property type="project" value="UniProtKB-UniRule"/>
</dbReference>
<evidence type="ECO:0000256" key="2">
    <source>
        <dbReference type="ARBA" id="ARBA00022771"/>
    </source>
</evidence>
<comment type="caution">
    <text evidence="12">The sequence shown here is derived from an EMBL/GenBank/DDBJ whole genome shotgun (WGS) entry which is preliminary data.</text>
</comment>
<evidence type="ECO:0000256" key="6">
    <source>
        <dbReference type="ARBA" id="ARBA00023163"/>
    </source>
</evidence>
<dbReference type="GO" id="GO:0003700">
    <property type="term" value="F:DNA-binding transcription factor activity"/>
    <property type="evidence" value="ECO:0007669"/>
    <property type="project" value="UniProtKB-UniRule"/>
</dbReference>
<sequence>MDNMHLFEWENHLVNGERPPPRTCPRCLSDNTRFCYYNNYSFAQPRYTCKNCRRPWTHGGTLRNIPVGGSGRKTKRPRRDQPSVAQVVPVETQQVNHQQPILHDQETNDFLGSI</sequence>